<dbReference type="EMBL" id="JADIND010000219">
    <property type="protein sequence ID" value="MBO8431657.1"/>
    <property type="molecule type" value="Genomic_DNA"/>
</dbReference>
<evidence type="ECO:0000256" key="1">
    <source>
        <dbReference type="PROSITE-ProRule" id="PRU10141"/>
    </source>
</evidence>
<feature type="binding site" evidence="1">
    <location>
        <position position="186"/>
    </location>
    <ligand>
        <name>ATP</name>
        <dbReference type="ChEBI" id="CHEBI:30616"/>
    </ligand>
</feature>
<dbReference type="SUPFAM" id="SSF56112">
    <property type="entry name" value="Protein kinase-like (PK-like)"/>
    <property type="match status" value="1"/>
</dbReference>
<comment type="caution">
    <text evidence="2">The sequence shown here is derived from an EMBL/GenBank/DDBJ whole genome shotgun (WGS) entry which is preliminary data.</text>
</comment>
<dbReference type="PROSITE" id="PS00107">
    <property type="entry name" value="PROTEIN_KINASE_ATP"/>
    <property type="match status" value="1"/>
</dbReference>
<dbReference type="GO" id="GO:0005524">
    <property type="term" value="F:ATP binding"/>
    <property type="evidence" value="ECO:0007669"/>
    <property type="project" value="UniProtKB-UniRule"/>
</dbReference>
<dbReference type="InterPro" id="IPR011009">
    <property type="entry name" value="Kinase-like_dom_sf"/>
</dbReference>
<reference evidence="2" key="1">
    <citation type="submission" date="2020-10" db="EMBL/GenBank/DDBJ databases">
        <authorList>
            <person name="Gilroy R."/>
        </authorList>
    </citation>
    <scope>NUCLEOTIDE SEQUENCE</scope>
    <source>
        <strain evidence="2">10192</strain>
    </source>
</reference>
<evidence type="ECO:0000313" key="2">
    <source>
        <dbReference type="EMBL" id="MBO8431657.1"/>
    </source>
</evidence>
<reference evidence="2" key="2">
    <citation type="journal article" date="2021" name="PeerJ">
        <title>Extensive microbial diversity within the chicken gut microbiome revealed by metagenomics and culture.</title>
        <authorList>
            <person name="Gilroy R."/>
            <person name="Ravi A."/>
            <person name="Getino M."/>
            <person name="Pursley I."/>
            <person name="Horton D.L."/>
            <person name="Alikhan N.F."/>
            <person name="Baker D."/>
            <person name="Gharbi K."/>
            <person name="Hall N."/>
            <person name="Watson M."/>
            <person name="Adriaenssens E.M."/>
            <person name="Foster-Nyarko E."/>
            <person name="Jarju S."/>
            <person name="Secka A."/>
            <person name="Antonio M."/>
            <person name="Oren A."/>
            <person name="Chaudhuri R.R."/>
            <person name="La Ragione R."/>
            <person name="Hildebrand F."/>
            <person name="Pallen M.J."/>
        </authorList>
    </citation>
    <scope>NUCLEOTIDE SEQUENCE</scope>
    <source>
        <strain evidence="2">10192</strain>
    </source>
</reference>
<gene>
    <name evidence="2" type="ORF">IAC76_09755</name>
</gene>
<organism evidence="2 3">
    <name type="scientific">Candidatus Scatousia excrementipullorum</name>
    <dbReference type="NCBI Taxonomy" id="2840936"/>
    <lineage>
        <taxon>Bacteria</taxon>
        <taxon>Candidatus Scatousia</taxon>
    </lineage>
</organism>
<dbReference type="Proteomes" id="UP000823632">
    <property type="component" value="Unassembled WGS sequence"/>
</dbReference>
<proteinExistence type="predicted"/>
<keyword evidence="1" id="KW-0067">ATP-binding</keyword>
<keyword evidence="1" id="KW-0547">Nucleotide-binding</keyword>
<accession>A0A9D9DPF5</accession>
<name>A0A9D9DPF5_9BACT</name>
<sequence length="326" mass="37944">MKVQNLTPYNIYTRTTQKNTNSPDFTGMVNLSKIEKNLDEIRQNDFISGIYFNDSFSIHRSDYKRGRINFFANNMKSLDTLNLFDGKNDDAAFKFAALIKKLNSQNKDTFIINKVPELFRGIQLNKIRETLDTLSYHIRQNKSLINETDSYIELNGKRIDFEYIGSGENSTVFKLWDKDGNETAMKTYIKPEEISSYSIFGELAVYHALKDEKICNIPELYFANPLIKQVEDKSQFPTEIYEDMILYEKGVKYDEHGNISVATQFKDYDGYKGGWTIVEYIGPYSYPKHEGIMLHEWLKRNNLKHHDISIDNVKNGYITDLGGIER</sequence>
<dbReference type="AlphaFoldDB" id="A0A9D9DPF5"/>
<evidence type="ECO:0000313" key="3">
    <source>
        <dbReference type="Proteomes" id="UP000823632"/>
    </source>
</evidence>
<dbReference type="InterPro" id="IPR017441">
    <property type="entry name" value="Protein_kinase_ATP_BS"/>
</dbReference>
<protein>
    <submittedName>
        <fullName evidence="2">Uncharacterized protein</fullName>
    </submittedName>
</protein>